<keyword evidence="4" id="KW-0326">Glycosidase</keyword>
<dbReference type="PANTHER" id="PTHR43817:SF1">
    <property type="entry name" value="HYDROLASE, FAMILY 43, PUTATIVE (AFU_ORTHOLOGUE AFUA_3G01660)-RELATED"/>
    <property type="match status" value="1"/>
</dbReference>
<keyword evidence="3" id="KW-0378">Hydrolase</keyword>
<dbReference type="RefSeq" id="WP_072726990.1">
    <property type="nucleotide sequence ID" value="NZ_BDIS01000029.1"/>
</dbReference>
<evidence type="ECO:0000256" key="4">
    <source>
        <dbReference type="ARBA" id="ARBA00023295"/>
    </source>
</evidence>
<gene>
    <name evidence="6" type="ORF">BLEM_1173</name>
</gene>
<evidence type="ECO:0000256" key="1">
    <source>
        <dbReference type="ARBA" id="ARBA00009865"/>
    </source>
</evidence>
<dbReference type="InterPro" id="IPR023296">
    <property type="entry name" value="Glyco_hydro_beta-prop_sf"/>
</dbReference>
<dbReference type="InterPro" id="IPR006710">
    <property type="entry name" value="Glyco_hydro_43"/>
</dbReference>
<comment type="caution">
    <text evidence="6">The sequence shown here is derived from an EMBL/GenBank/DDBJ whole genome shotgun (WGS) entry which is preliminary data.</text>
</comment>
<feature type="compositionally biased region" description="Basic and acidic residues" evidence="5">
    <location>
        <begin position="493"/>
        <end position="503"/>
    </location>
</feature>
<dbReference type="PANTHER" id="PTHR43817">
    <property type="entry name" value="GLYCOSYL HYDROLASE"/>
    <property type="match status" value="1"/>
</dbReference>
<proteinExistence type="inferred from homology"/>
<dbReference type="Gene3D" id="2.115.10.20">
    <property type="entry name" value="Glycosyl hydrolase domain, family 43"/>
    <property type="match status" value="1"/>
</dbReference>
<reference evidence="6 7" key="1">
    <citation type="journal article" date="2017" name="BMC Genomics">
        <title>Comparative genomic and phylogenomic analyses of the Bifidobacteriaceae family.</title>
        <authorList>
            <person name="Lugli G.A."/>
            <person name="Milani C."/>
            <person name="Turroni F."/>
            <person name="Duranti S."/>
            <person name="Mancabelli L."/>
            <person name="Mangifesta M."/>
            <person name="Ferrario C."/>
            <person name="Modesto M."/>
            <person name="Mattarelli P."/>
            <person name="Jiri K."/>
            <person name="van Sinderen D."/>
            <person name="Ventura M."/>
        </authorList>
    </citation>
    <scope>NUCLEOTIDE SEQUENCE [LARGE SCALE GENOMIC DNA]</scope>
    <source>
        <strain evidence="6 7">DSM 28807</strain>
    </source>
</reference>
<evidence type="ECO:0000313" key="7">
    <source>
        <dbReference type="Proteomes" id="UP000216352"/>
    </source>
</evidence>
<evidence type="ECO:0000256" key="3">
    <source>
        <dbReference type="ARBA" id="ARBA00022801"/>
    </source>
</evidence>
<name>A0A261FSV1_9BIFI</name>
<dbReference type="GO" id="GO:0004553">
    <property type="term" value="F:hydrolase activity, hydrolyzing O-glycosyl compounds"/>
    <property type="evidence" value="ECO:0007669"/>
    <property type="project" value="InterPro"/>
</dbReference>
<dbReference type="Pfam" id="PF04616">
    <property type="entry name" value="Glyco_hydro_43"/>
    <property type="match status" value="1"/>
</dbReference>
<dbReference type="OrthoDB" id="177947at2"/>
<evidence type="ECO:0000256" key="2">
    <source>
        <dbReference type="ARBA" id="ARBA00022729"/>
    </source>
</evidence>
<organism evidence="6 7">
    <name type="scientific">Bifidobacterium lemurum</name>
    <dbReference type="NCBI Taxonomy" id="1603886"/>
    <lineage>
        <taxon>Bacteria</taxon>
        <taxon>Bacillati</taxon>
        <taxon>Actinomycetota</taxon>
        <taxon>Actinomycetes</taxon>
        <taxon>Bifidobacteriales</taxon>
        <taxon>Bifidobacteriaceae</taxon>
        <taxon>Bifidobacterium</taxon>
    </lineage>
</organism>
<evidence type="ECO:0000256" key="5">
    <source>
        <dbReference type="SAM" id="MobiDB-lite"/>
    </source>
</evidence>
<dbReference type="GO" id="GO:0005975">
    <property type="term" value="P:carbohydrate metabolic process"/>
    <property type="evidence" value="ECO:0007669"/>
    <property type="project" value="InterPro"/>
</dbReference>
<feature type="region of interest" description="Disordered" evidence="5">
    <location>
        <begin position="493"/>
        <end position="514"/>
    </location>
</feature>
<dbReference type="EMBL" id="MWWX01000006">
    <property type="protein sequence ID" value="OZG62055.1"/>
    <property type="molecule type" value="Genomic_DNA"/>
</dbReference>
<sequence>MLGTTSLLCYTCKPTKREEANNADIALSMHLALRSRACGDWMPLNENYGIFFAAGVPSAACSRADGNPAGDARAACVAAARFGVDPYDDGREASPAVAYGAVMPEVDIVLKSLRDPYLFRLADGGFGIAATRTARGGDPDGSERSSFLLAVSRDLTDFEQLGQVVLDTDAGVNKPSVEFDQNAGEYRIRWRSDDGVARIAVVRDIAEAVGRTLAVADDTEALDAAAAGRDPAGACADAADVYGIADVVPGNSIAITEKEARTLIARFGRIYNTGASVRPYSIPASLRGEEARAAVWTLRNVCAELKYSDGSSAMRAVDWDADEIGRLNDDLAAGRLVAGDRRAIHGRIRQTVYPVPFAVERADPSVFAWKWNGEPLFLFIATEDEDGNCIDPRGGRTHMPLRVASSIAQLSDAAGGREREVDLLVRGDLNSEGRAMTGCFWAPELHVIDGRLSILFMPCFDGPSANPDGSPNDRAGKPDMWTGSCHIMQLRQDADGRDLDPREPGNWTVPEPILGPDGEALNPVQRISLDMTVIVDSGRWYYAWQQVGSVWIAGFDPKRPNRLTSKPRQIIVPEYAWDNAIAEGPNAVVHDGRIFLIYSGSLVGIDYTTGLVTAPAGENTDLLDPATWTKLAYPLQKSGMYNGEWQLGTGHGMWSHDEDGNLIYVFHNAEYEGGRYGGRDAQVRRVHWSAEGMPVLDLQSTEELHPDYACITMNITLS</sequence>
<evidence type="ECO:0000313" key="6">
    <source>
        <dbReference type="EMBL" id="OZG62055.1"/>
    </source>
</evidence>
<dbReference type="AlphaFoldDB" id="A0A261FSV1"/>
<protein>
    <submittedName>
        <fullName evidence="6">Alpha-arabinofuranosidase</fullName>
    </submittedName>
</protein>
<keyword evidence="7" id="KW-1185">Reference proteome</keyword>
<accession>A0A261FSV1</accession>
<dbReference type="Proteomes" id="UP000216352">
    <property type="component" value="Unassembled WGS sequence"/>
</dbReference>
<comment type="similarity">
    <text evidence="1">Belongs to the glycosyl hydrolase 43 family.</text>
</comment>
<dbReference type="STRING" id="1603886.GCA_001895165_02154"/>
<keyword evidence="2" id="KW-0732">Signal</keyword>
<dbReference type="SUPFAM" id="SSF75005">
    <property type="entry name" value="Arabinanase/levansucrase/invertase"/>
    <property type="match status" value="1"/>
</dbReference>